<feature type="transmembrane region" description="Helical" evidence="2">
    <location>
        <begin position="224"/>
        <end position="244"/>
    </location>
</feature>
<dbReference type="SMART" id="SM00456">
    <property type="entry name" value="WW"/>
    <property type="match status" value="1"/>
</dbReference>
<feature type="transmembrane region" description="Helical" evidence="2">
    <location>
        <begin position="341"/>
        <end position="362"/>
    </location>
</feature>
<feature type="transmembrane region" description="Helical" evidence="2">
    <location>
        <begin position="374"/>
        <end position="396"/>
    </location>
</feature>
<feature type="transmembrane region" description="Helical" evidence="2">
    <location>
        <begin position="315"/>
        <end position="335"/>
    </location>
</feature>
<dbReference type="PANTHER" id="PTHR12822:SF2">
    <property type="entry name" value="PROTEIN YIPF"/>
    <property type="match status" value="1"/>
</dbReference>
<dbReference type="GO" id="GO:0031267">
    <property type="term" value="F:small GTPase binding"/>
    <property type="evidence" value="ECO:0007669"/>
    <property type="project" value="InterPro"/>
</dbReference>
<reference evidence="4 5" key="1">
    <citation type="submission" date="2014-02" db="EMBL/GenBank/DDBJ databases">
        <authorList>
            <person name="Sibley D."/>
            <person name="Venepally P."/>
            <person name="Karamycheva S."/>
            <person name="Hadjithomas M."/>
            <person name="Khan A."/>
            <person name="Brunk B."/>
            <person name="Roos D."/>
            <person name="Caler E."/>
            <person name="Lorenzi H."/>
        </authorList>
    </citation>
    <scope>NUCLEOTIDE SEQUENCE [LARGE SCALE GENOMIC DNA]</scope>
    <source>
        <strain evidence="4 5">GAB2-2007-GAL-DOM2</strain>
    </source>
</reference>
<feature type="compositionally biased region" description="Basic and acidic residues" evidence="1">
    <location>
        <begin position="431"/>
        <end position="448"/>
    </location>
</feature>
<feature type="compositionally biased region" description="Basic and acidic residues" evidence="1">
    <location>
        <begin position="523"/>
        <end position="538"/>
    </location>
</feature>
<dbReference type="EMBL" id="AHZU02001486">
    <property type="protein sequence ID" value="KFG31834.1"/>
    <property type="molecule type" value="Genomic_DNA"/>
</dbReference>
<name>A0A086JI66_TOXGO</name>
<dbReference type="InterPro" id="IPR039765">
    <property type="entry name" value="Yip5/YIPF1/YIPF2"/>
</dbReference>
<protein>
    <submittedName>
        <fullName evidence="4">Yip1 domain-containing protein</fullName>
    </submittedName>
</protein>
<keyword evidence="2" id="KW-0472">Membrane</keyword>
<dbReference type="VEuPathDB" id="ToxoDB:TGDOM2_293300"/>
<feature type="compositionally biased region" description="Polar residues" evidence="1">
    <location>
        <begin position="44"/>
        <end position="68"/>
    </location>
</feature>
<feature type="region of interest" description="Disordered" evidence="1">
    <location>
        <begin position="44"/>
        <end position="84"/>
    </location>
</feature>
<feature type="compositionally biased region" description="Basic and acidic residues" evidence="1">
    <location>
        <begin position="545"/>
        <end position="557"/>
    </location>
</feature>
<sequence length="588" mass="62976">MASLDTADLVASQAPLPPDWYEYHDPRGVPYFHNPRLNVTQWERPTASASPTVSLEPQRSLESASSRPTVDLSAGRGALGSDRKAGSLQGDFLSLSDASLEPHRSLRAEAKARGALLDAPEPARFSDEPRRGGFFGLCCCCDEAAGHLYRLFDVTTEQILQRLRLSLLPWKTATCAPSAASACAGDVPEAADQGPSSASASPLGALSTPASLVFLQSPDAYGPFWCATTLVLLCFACSNLPLLLWPTVFAAAGLSADVGLLTQAAGAVYAALFVPPLLVWLGLLWEKHSGAGVQTPEAPASQEPRFDQLLCLQGYALVPLCAGTACLLVLGLLPHHPSVAALRWAAVGAAGAAASRFLYVHLTPLLSGQRRGARLAAIAGLLASVLLLLFVLLSFARTSQLPDTSPPAAVSAEKSWPEQNGDSPEPASGPSRDRYEGKQGAEEGKEEGNEGEDGDRERDRGQVVRVEGLEEKFVGTKHEHVEEAGRGTEGEMQDERRGDRPQARKREATEGMEETESLSETRQTLRREDERGDRDHGETSGAGEEGVKSGRERREASVGDVEEENAQLEETRRERTDTKESDRSEASP</sequence>
<dbReference type="InterPro" id="IPR001202">
    <property type="entry name" value="WW_dom"/>
</dbReference>
<dbReference type="AlphaFoldDB" id="A0A086JI66"/>
<accession>A0A086JI66</accession>
<proteinExistence type="predicted"/>
<dbReference type="OrthoDB" id="10256463at2759"/>
<organism evidence="4 5">
    <name type="scientific">Toxoplasma gondii GAB2-2007-GAL-DOM2</name>
    <dbReference type="NCBI Taxonomy" id="1130820"/>
    <lineage>
        <taxon>Eukaryota</taxon>
        <taxon>Sar</taxon>
        <taxon>Alveolata</taxon>
        <taxon>Apicomplexa</taxon>
        <taxon>Conoidasida</taxon>
        <taxon>Coccidia</taxon>
        <taxon>Eucoccidiorida</taxon>
        <taxon>Eimeriorina</taxon>
        <taxon>Sarcocystidae</taxon>
        <taxon>Toxoplasma</taxon>
    </lineage>
</organism>
<feature type="transmembrane region" description="Helical" evidence="2">
    <location>
        <begin position="264"/>
        <end position="285"/>
    </location>
</feature>
<comment type="caution">
    <text evidence="4">The sequence shown here is derived from an EMBL/GenBank/DDBJ whole genome shotgun (WGS) entry which is preliminary data.</text>
</comment>
<evidence type="ECO:0000256" key="2">
    <source>
        <dbReference type="SAM" id="Phobius"/>
    </source>
</evidence>
<feature type="compositionally biased region" description="Basic and acidic residues" evidence="1">
    <location>
        <begin position="569"/>
        <end position="588"/>
    </location>
</feature>
<keyword evidence="2" id="KW-0812">Transmembrane</keyword>
<feature type="compositionally biased region" description="Basic and acidic residues" evidence="1">
    <location>
        <begin position="455"/>
        <end position="509"/>
    </location>
</feature>
<evidence type="ECO:0000259" key="3">
    <source>
        <dbReference type="PROSITE" id="PS50020"/>
    </source>
</evidence>
<feature type="region of interest" description="Disordered" evidence="1">
    <location>
        <begin position="400"/>
        <end position="588"/>
    </location>
</feature>
<dbReference type="PROSITE" id="PS01159">
    <property type="entry name" value="WW_DOMAIN_1"/>
    <property type="match status" value="1"/>
</dbReference>
<dbReference type="GO" id="GO:0005794">
    <property type="term" value="C:Golgi apparatus"/>
    <property type="evidence" value="ECO:0007669"/>
    <property type="project" value="InterPro"/>
</dbReference>
<dbReference type="PROSITE" id="PS50020">
    <property type="entry name" value="WW_DOMAIN_2"/>
    <property type="match status" value="1"/>
</dbReference>
<gene>
    <name evidence="4" type="ORF">TGDOM2_293300</name>
</gene>
<dbReference type="SUPFAM" id="SSF51045">
    <property type="entry name" value="WW domain"/>
    <property type="match status" value="1"/>
</dbReference>
<evidence type="ECO:0000313" key="5">
    <source>
        <dbReference type="Proteomes" id="UP000028837"/>
    </source>
</evidence>
<dbReference type="PANTHER" id="PTHR12822">
    <property type="entry name" value="PROTEIN YIPF"/>
    <property type="match status" value="1"/>
</dbReference>
<dbReference type="Pfam" id="PF00397">
    <property type="entry name" value="WW"/>
    <property type="match status" value="1"/>
</dbReference>
<dbReference type="GO" id="GO:0016192">
    <property type="term" value="P:vesicle-mediated transport"/>
    <property type="evidence" value="ECO:0007669"/>
    <property type="project" value="InterPro"/>
</dbReference>
<evidence type="ECO:0000313" key="4">
    <source>
        <dbReference type="EMBL" id="KFG31834.1"/>
    </source>
</evidence>
<dbReference type="Gene3D" id="2.20.70.10">
    <property type="match status" value="1"/>
</dbReference>
<dbReference type="Proteomes" id="UP000028837">
    <property type="component" value="Unassembled WGS sequence"/>
</dbReference>
<evidence type="ECO:0000256" key="1">
    <source>
        <dbReference type="SAM" id="MobiDB-lite"/>
    </source>
</evidence>
<dbReference type="CDD" id="cd00201">
    <property type="entry name" value="WW"/>
    <property type="match status" value="1"/>
</dbReference>
<dbReference type="InterPro" id="IPR036020">
    <property type="entry name" value="WW_dom_sf"/>
</dbReference>
<feature type="domain" description="WW" evidence="3">
    <location>
        <begin position="14"/>
        <end position="47"/>
    </location>
</feature>
<keyword evidence="2" id="KW-1133">Transmembrane helix</keyword>